<dbReference type="EMBL" id="JAVRJZ010000016">
    <property type="protein sequence ID" value="KAK2711005.1"/>
    <property type="molecule type" value="Genomic_DNA"/>
</dbReference>
<feature type="region of interest" description="Disordered" evidence="1">
    <location>
        <begin position="1"/>
        <end position="22"/>
    </location>
</feature>
<dbReference type="Proteomes" id="UP001187531">
    <property type="component" value="Unassembled WGS sequence"/>
</dbReference>
<dbReference type="AlphaFoldDB" id="A0AA88HKE4"/>
<evidence type="ECO:0000313" key="3">
    <source>
        <dbReference type="Proteomes" id="UP001187531"/>
    </source>
</evidence>
<organism evidence="2 3">
    <name type="scientific">Artemia franciscana</name>
    <name type="common">Brine shrimp</name>
    <name type="synonym">Artemia sanfranciscana</name>
    <dbReference type="NCBI Taxonomy" id="6661"/>
    <lineage>
        <taxon>Eukaryota</taxon>
        <taxon>Metazoa</taxon>
        <taxon>Ecdysozoa</taxon>
        <taxon>Arthropoda</taxon>
        <taxon>Crustacea</taxon>
        <taxon>Branchiopoda</taxon>
        <taxon>Anostraca</taxon>
        <taxon>Artemiidae</taxon>
        <taxon>Artemia</taxon>
    </lineage>
</organism>
<evidence type="ECO:0000256" key="1">
    <source>
        <dbReference type="SAM" id="MobiDB-lite"/>
    </source>
</evidence>
<sequence length="116" mass="13160">MTDFDEEEDFVLSDASSDESLHIGDIDEDDKAFLRPEGTEEGDFVCVKVLGKRITSYFVAKVLVKDKIKDEIEVLFSERIFPLPKETTEKGRSDETAKAYPVWRNGKAGVTTHIWS</sequence>
<feature type="compositionally biased region" description="Acidic residues" evidence="1">
    <location>
        <begin position="1"/>
        <end position="11"/>
    </location>
</feature>
<reference evidence="2" key="1">
    <citation type="submission" date="2023-07" db="EMBL/GenBank/DDBJ databases">
        <title>Chromosome-level genome assembly of Artemia franciscana.</title>
        <authorList>
            <person name="Jo E."/>
        </authorList>
    </citation>
    <scope>NUCLEOTIDE SEQUENCE</scope>
    <source>
        <tissue evidence="2">Whole body</tissue>
    </source>
</reference>
<name>A0AA88HKE4_ARTSF</name>
<protein>
    <submittedName>
        <fullName evidence="2">Uncharacterized protein</fullName>
    </submittedName>
</protein>
<accession>A0AA88HKE4</accession>
<evidence type="ECO:0000313" key="2">
    <source>
        <dbReference type="EMBL" id="KAK2711005.1"/>
    </source>
</evidence>
<comment type="caution">
    <text evidence="2">The sequence shown here is derived from an EMBL/GenBank/DDBJ whole genome shotgun (WGS) entry which is preliminary data.</text>
</comment>
<keyword evidence="3" id="KW-1185">Reference proteome</keyword>
<gene>
    <name evidence="2" type="ORF">QYM36_012243</name>
</gene>
<proteinExistence type="predicted"/>